<dbReference type="Gene3D" id="2.102.10.10">
    <property type="entry name" value="Rieske [2Fe-2S] iron-sulphur domain"/>
    <property type="match status" value="1"/>
</dbReference>
<dbReference type="OrthoDB" id="9800776at2"/>
<dbReference type="GO" id="GO:0016491">
    <property type="term" value="F:oxidoreductase activity"/>
    <property type="evidence" value="ECO:0007669"/>
    <property type="project" value="UniProtKB-KW"/>
</dbReference>
<feature type="domain" description="Rieske" evidence="6">
    <location>
        <begin position="27"/>
        <end position="135"/>
    </location>
</feature>
<keyword evidence="1" id="KW-0001">2Fe-2S</keyword>
<accession>A0A1T5FS05</accession>
<keyword evidence="5" id="KW-0411">Iron-sulfur</keyword>
<dbReference type="STRING" id="439228.SAMN06295920_110165"/>
<gene>
    <name evidence="7" type="ORF">SAMN06295920_110165</name>
</gene>
<evidence type="ECO:0000256" key="2">
    <source>
        <dbReference type="ARBA" id="ARBA00022723"/>
    </source>
</evidence>
<dbReference type="PANTHER" id="PTHR21266">
    <property type="entry name" value="IRON-SULFUR DOMAIN CONTAINING PROTEIN"/>
    <property type="match status" value="1"/>
</dbReference>
<keyword evidence="3" id="KW-0560">Oxidoreductase</keyword>
<dbReference type="GO" id="GO:0005506">
    <property type="term" value="F:iron ion binding"/>
    <property type="evidence" value="ECO:0007669"/>
    <property type="project" value="InterPro"/>
</dbReference>
<dbReference type="Pfam" id="PF19301">
    <property type="entry name" value="LigXa_C"/>
    <property type="match status" value="1"/>
</dbReference>
<dbReference type="RefSeq" id="WP_079649961.1">
    <property type="nucleotide sequence ID" value="NZ_FUYM01000010.1"/>
</dbReference>
<dbReference type="AlphaFoldDB" id="A0A1T5FS05"/>
<evidence type="ECO:0000256" key="5">
    <source>
        <dbReference type="ARBA" id="ARBA00023014"/>
    </source>
</evidence>
<dbReference type="InterPro" id="IPR015881">
    <property type="entry name" value="ARHD_Rieske_2Fe_2S"/>
</dbReference>
<dbReference type="GO" id="GO:0008168">
    <property type="term" value="F:methyltransferase activity"/>
    <property type="evidence" value="ECO:0007669"/>
    <property type="project" value="UniProtKB-KW"/>
</dbReference>
<dbReference type="CDD" id="cd08878">
    <property type="entry name" value="RHO_alpha_C_DMO-like"/>
    <property type="match status" value="1"/>
</dbReference>
<dbReference type="Gene3D" id="3.90.380.10">
    <property type="entry name" value="Naphthalene 1,2-dioxygenase Alpha Subunit, Chain A, domain 1"/>
    <property type="match status" value="1"/>
</dbReference>
<keyword evidence="8" id="KW-1185">Reference proteome</keyword>
<dbReference type="InterPro" id="IPR045623">
    <property type="entry name" value="LigXa_C"/>
</dbReference>
<keyword evidence="7" id="KW-0489">Methyltransferase</keyword>
<dbReference type="InterPro" id="IPR036922">
    <property type="entry name" value="Rieske_2Fe-2S_sf"/>
</dbReference>
<protein>
    <submittedName>
        <fullName evidence="7">5,5'-dehydrodivanillate O-demethylase</fullName>
    </submittedName>
</protein>
<dbReference type="PROSITE" id="PS51296">
    <property type="entry name" value="RIESKE"/>
    <property type="match status" value="1"/>
</dbReference>
<dbReference type="GO" id="GO:0051537">
    <property type="term" value="F:2 iron, 2 sulfur cluster binding"/>
    <property type="evidence" value="ECO:0007669"/>
    <property type="project" value="UniProtKB-KW"/>
</dbReference>
<evidence type="ECO:0000256" key="4">
    <source>
        <dbReference type="ARBA" id="ARBA00023004"/>
    </source>
</evidence>
<dbReference type="Pfam" id="PF00355">
    <property type="entry name" value="Rieske"/>
    <property type="match status" value="1"/>
</dbReference>
<dbReference type="EMBL" id="FUYM01000010">
    <property type="protein sequence ID" value="SKB98912.1"/>
    <property type="molecule type" value="Genomic_DNA"/>
</dbReference>
<keyword evidence="7" id="KW-0808">Transferase</keyword>
<sequence length="433" mass="49409">MLTHEQNELLTRVGPGTPMGTLLRQYWLPIAAESELDDRAVKPVRLLGENLVLYKDLGGHIGLIDRHCPHRRADMSFGFVEDCGLRCNYHGWLFDADGRTVEQPYEDVALGNAQVRDKVRTKAYPVRATGGLLWAFLGTGEPPILPQYEAFSWPNGFKQIIISEVPCNWAQCQENSIDPVHFEWMHSNWSIRLKGQRGPYAPRHVKIDFEEFEHGFLYKRIREDTDEKHDLWTVGRVTLWPIGVFLGDHFEWRVPIDDENTLSIAWSFQRVPLESEPYVQERIPYWYGPTRDADGEWISSHVMNQDFVAWIGQGTIADRTKEHLGRSDLGVGLMRRQLFADVKAVAEGRDPKGVLRTPPEGGVIHLPISHYDRYTRGLPRAELLAHPVLGRHLRGYPYQAGQPREVQEALWAAMGVTPEEMAQPSARQAPQAA</sequence>
<keyword evidence="2" id="KW-0479">Metal-binding</keyword>
<dbReference type="InterPro" id="IPR017941">
    <property type="entry name" value="Rieske_2Fe-2S"/>
</dbReference>
<dbReference type="PROSITE" id="PS00570">
    <property type="entry name" value="RING_HYDROXYL_ALPHA"/>
    <property type="match status" value="1"/>
</dbReference>
<evidence type="ECO:0000259" key="6">
    <source>
        <dbReference type="PROSITE" id="PS51296"/>
    </source>
</evidence>
<evidence type="ECO:0000313" key="7">
    <source>
        <dbReference type="EMBL" id="SKB98912.1"/>
    </source>
</evidence>
<name>A0A1T5FS05_9SPHN</name>
<dbReference type="Proteomes" id="UP000189818">
    <property type="component" value="Unassembled WGS sequence"/>
</dbReference>
<reference evidence="8" key="1">
    <citation type="submission" date="2017-02" db="EMBL/GenBank/DDBJ databases">
        <authorList>
            <person name="Varghese N."/>
            <person name="Submissions S."/>
        </authorList>
    </citation>
    <scope>NUCLEOTIDE SEQUENCE [LARGE SCALE GENOMIC DNA]</scope>
    <source>
        <strain evidence="8">UM2</strain>
    </source>
</reference>
<evidence type="ECO:0000256" key="3">
    <source>
        <dbReference type="ARBA" id="ARBA00023002"/>
    </source>
</evidence>
<keyword evidence="4" id="KW-0408">Iron</keyword>
<proteinExistence type="predicted"/>
<evidence type="ECO:0000256" key="1">
    <source>
        <dbReference type="ARBA" id="ARBA00022714"/>
    </source>
</evidence>
<dbReference type="InterPro" id="IPR050584">
    <property type="entry name" value="Cholesterol_7-desaturase"/>
</dbReference>
<organism evidence="7 8">
    <name type="scientific">Rhizorhabdus histidinilytica</name>
    <dbReference type="NCBI Taxonomy" id="439228"/>
    <lineage>
        <taxon>Bacteria</taxon>
        <taxon>Pseudomonadati</taxon>
        <taxon>Pseudomonadota</taxon>
        <taxon>Alphaproteobacteria</taxon>
        <taxon>Sphingomonadales</taxon>
        <taxon>Sphingomonadaceae</taxon>
        <taxon>Rhizorhabdus</taxon>
    </lineage>
</organism>
<dbReference type="SUPFAM" id="SSF50022">
    <property type="entry name" value="ISP domain"/>
    <property type="match status" value="1"/>
</dbReference>
<dbReference type="PANTHER" id="PTHR21266:SF59">
    <property type="entry name" value="BLR4922 PROTEIN"/>
    <property type="match status" value="1"/>
</dbReference>
<dbReference type="GO" id="GO:0032259">
    <property type="term" value="P:methylation"/>
    <property type="evidence" value="ECO:0007669"/>
    <property type="project" value="UniProtKB-KW"/>
</dbReference>
<dbReference type="SUPFAM" id="SSF55961">
    <property type="entry name" value="Bet v1-like"/>
    <property type="match status" value="1"/>
</dbReference>
<evidence type="ECO:0000313" key="8">
    <source>
        <dbReference type="Proteomes" id="UP000189818"/>
    </source>
</evidence>